<gene>
    <name evidence="3" type="primary">LOC102809663</name>
</gene>
<evidence type="ECO:0000313" key="2">
    <source>
        <dbReference type="Proteomes" id="UP000694865"/>
    </source>
</evidence>
<keyword evidence="2" id="KW-1185">Reference proteome</keyword>
<feature type="non-terminal residue" evidence="3">
    <location>
        <position position="210"/>
    </location>
</feature>
<feature type="region of interest" description="Disordered" evidence="1">
    <location>
        <begin position="58"/>
        <end position="154"/>
    </location>
</feature>
<sequence length="210" mass="23582">MEDPGDLLDTLRDDDVISPTNTTFLVKMLKNKNVRMKTLADKVKKFTDLYNKKLGHTTKATTNDTSSMVGSKRKRSPDNLFGQSAQQKKKSTGRKGIVSREPGPRDTQGDSAVTAHITRAHTSVLSSKQSDTRIKRTRSADATNVSESKRKQDTDKEIPAFTKILKEISDDLCSYEVEEMKSLLIGKQLSRKDEHKIKTGMNLFLYLQST</sequence>
<dbReference type="Gene3D" id="1.10.533.10">
    <property type="entry name" value="Death Domain, Fas"/>
    <property type="match status" value="2"/>
</dbReference>
<reference evidence="3" key="1">
    <citation type="submission" date="2025-08" db="UniProtKB">
        <authorList>
            <consortium name="RefSeq"/>
        </authorList>
    </citation>
    <scope>IDENTIFICATION</scope>
    <source>
        <tissue evidence="3">Testes</tissue>
    </source>
</reference>
<dbReference type="Proteomes" id="UP000694865">
    <property type="component" value="Unplaced"/>
</dbReference>
<organism evidence="2 3">
    <name type="scientific">Saccoglossus kowalevskii</name>
    <name type="common">Acorn worm</name>
    <dbReference type="NCBI Taxonomy" id="10224"/>
    <lineage>
        <taxon>Eukaryota</taxon>
        <taxon>Metazoa</taxon>
        <taxon>Hemichordata</taxon>
        <taxon>Enteropneusta</taxon>
        <taxon>Harrimaniidae</taxon>
        <taxon>Saccoglossus</taxon>
    </lineage>
</organism>
<accession>A0ABM0LVQ5</accession>
<dbReference type="RefSeq" id="XP_006811846.1">
    <property type="nucleotide sequence ID" value="XM_006811783.1"/>
</dbReference>
<name>A0ABM0LVQ5_SACKO</name>
<feature type="compositionally biased region" description="Polar residues" evidence="1">
    <location>
        <begin position="58"/>
        <end position="69"/>
    </location>
</feature>
<protein>
    <submittedName>
        <fullName evidence="3">Uncharacterized protein LOC102809663</fullName>
    </submittedName>
</protein>
<dbReference type="InterPro" id="IPR011029">
    <property type="entry name" value="DEATH-like_dom_sf"/>
</dbReference>
<proteinExistence type="predicted"/>
<evidence type="ECO:0000313" key="3">
    <source>
        <dbReference type="RefSeq" id="XP_006811846.1"/>
    </source>
</evidence>
<feature type="compositionally biased region" description="Polar residues" evidence="1">
    <location>
        <begin position="120"/>
        <end position="129"/>
    </location>
</feature>
<evidence type="ECO:0000256" key="1">
    <source>
        <dbReference type="SAM" id="MobiDB-lite"/>
    </source>
</evidence>
<dbReference type="GeneID" id="102809663"/>